<gene>
    <name evidence="4" type="primary">rpl34</name>
</gene>
<evidence type="ECO:0000256" key="3">
    <source>
        <dbReference type="ARBA" id="ARBA00023274"/>
    </source>
</evidence>
<dbReference type="GO" id="GO:0006412">
    <property type="term" value="P:translation"/>
    <property type="evidence" value="ECO:0007669"/>
    <property type="project" value="InterPro"/>
</dbReference>
<dbReference type="AlphaFoldDB" id="A0A3S8UW45"/>
<name>A0A3S8UW45_9FLOR</name>
<dbReference type="InterPro" id="IPR000271">
    <property type="entry name" value="Ribosomal_bL34"/>
</dbReference>
<keyword evidence="2 4" id="KW-0689">Ribosomal protein</keyword>
<keyword evidence="4" id="KW-0934">Plastid</keyword>
<organism evidence="4">
    <name type="scientific">Harveyella mirabilis</name>
    <dbReference type="NCBI Taxonomy" id="282355"/>
    <lineage>
        <taxon>Eukaryota</taxon>
        <taxon>Rhodophyta</taxon>
        <taxon>Florideophyceae</taxon>
        <taxon>Rhodymeniophycidae</taxon>
        <taxon>Gigartinales</taxon>
        <taxon>Choreocolacaceae</taxon>
        <taxon>Harveyella</taxon>
    </lineage>
</organism>
<dbReference type="GO" id="GO:0003735">
    <property type="term" value="F:structural constituent of ribosome"/>
    <property type="evidence" value="ECO:0007669"/>
    <property type="project" value="InterPro"/>
</dbReference>
<sequence>MKTGTKLKKLKKSGFRIRMKNKNGQKIINNKRKKQKNY</sequence>
<protein>
    <submittedName>
        <fullName evidence="4">Ribosomal protein L34</fullName>
    </submittedName>
</protein>
<accession>A0A3S8UW45</accession>
<dbReference type="Gene3D" id="1.10.287.3980">
    <property type="match status" value="1"/>
</dbReference>
<dbReference type="EMBL" id="MK039118">
    <property type="protein sequence ID" value="AZL88052.1"/>
    <property type="molecule type" value="Genomic_DNA"/>
</dbReference>
<geneLocation type="plastid" evidence="4"/>
<proteinExistence type="inferred from homology"/>
<dbReference type="GO" id="GO:1990904">
    <property type="term" value="C:ribonucleoprotein complex"/>
    <property type="evidence" value="ECO:0007669"/>
    <property type="project" value="UniProtKB-KW"/>
</dbReference>
<keyword evidence="3" id="KW-0687">Ribonucleoprotein</keyword>
<evidence type="ECO:0000313" key="4">
    <source>
        <dbReference type="EMBL" id="AZL88052.1"/>
    </source>
</evidence>
<dbReference type="Pfam" id="PF00468">
    <property type="entry name" value="Ribosomal_L34"/>
    <property type="match status" value="1"/>
</dbReference>
<dbReference type="GO" id="GO:0005840">
    <property type="term" value="C:ribosome"/>
    <property type="evidence" value="ECO:0007669"/>
    <property type="project" value="UniProtKB-KW"/>
</dbReference>
<evidence type="ECO:0000256" key="2">
    <source>
        <dbReference type="ARBA" id="ARBA00022980"/>
    </source>
</evidence>
<comment type="similarity">
    <text evidence="1">Belongs to the bacterial ribosomal protein bL34 family.</text>
</comment>
<evidence type="ECO:0000256" key="1">
    <source>
        <dbReference type="ARBA" id="ARBA00010111"/>
    </source>
</evidence>
<reference evidence="4" key="1">
    <citation type="journal article" date="2018" name="J. Phycol.">
        <title>Molecular phylogenetics supports a clade of red algal parasites retaining native plastids: taxonomy and terminology revised.</title>
        <authorList>
            <person name="Salomaki E.D."/>
            <person name="Lane C.E."/>
        </authorList>
    </citation>
    <scope>NUCLEOTIDE SEQUENCE</scope>
</reference>